<dbReference type="Proteomes" id="UP000199514">
    <property type="component" value="Unassembled WGS sequence"/>
</dbReference>
<accession>A0A1I1I8J0</accession>
<sequence>MKYIKKKEAPEFFITDVMGLSKWSEYDSKKKKRLKKYILENEQSHLCCYCEKLITEDKTMSHVEHVKPKSIDLHALTFDYSNLLVSCEGNHFNEIGDNSRYTCGQIKGQDFDEKKFLNPTLIHDISSYFKFDIETGLISSSGKNNVNAEFTYKILNLNGYNNRLAEARKIAKDSLIRNFSQIPLDNRKVMLKNYLSNDSNEFITFLRYVFRDYI</sequence>
<gene>
    <name evidence="1" type="ORF">SAMN05421780_104155</name>
</gene>
<evidence type="ECO:0000313" key="2">
    <source>
        <dbReference type="Proteomes" id="UP000199514"/>
    </source>
</evidence>
<dbReference type="AlphaFoldDB" id="A0A1I1I8J0"/>
<name>A0A1I1I8J0_9BACT</name>
<dbReference type="EMBL" id="FOLE01000004">
    <property type="protein sequence ID" value="SFC29550.1"/>
    <property type="molecule type" value="Genomic_DNA"/>
</dbReference>
<dbReference type="NCBIfam" id="TIGR02646">
    <property type="entry name" value="retron system putative HNH endonuclease"/>
    <property type="match status" value="1"/>
</dbReference>
<protein>
    <submittedName>
        <fullName evidence="1">TIGR02646 family protein</fullName>
    </submittedName>
</protein>
<organism evidence="1 2">
    <name type="scientific">Flexibacter flexilis DSM 6793</name>
    <dbReference type="NCBI Taxonomy" id="927664"/>
    <lineage>
        <taxon>Bacteria</taxon>
        <taxon>Pseudomonadati</taxon>
        <taxon>Bacteroidota</taxon>
        <taxon>Cytophagia</taxon>
        <taxon>Cytophagales</taxon>
        <taxon>Flexibacteraceae</taxon>
        <taxon>Flexibacter</taxon>
    </lineage>
</organism>
<keyword evidence="2" id="KW-1185">Reference proteome</keyword>
<dbReference type="InterPro" id="IPR013467">
    <property type="entry name" value="HNH78-like"/>
</dbReference>
<dbReference type="STRING" id="927664.SAMN05421780_104155"/>
<proteinExistence type="predicted"/>
<dbReference type="RefSeq" id="WP_091510835.1">
    <property type="nucleotide sequence ID" value="NZ_FOLE01000004.1"/>
</dbReference>
<reference evidence="1 2" key="1">
    <citation type="submission" date="2016-10" db="EMBL/GenBank/DDBJ databases">
        <authorList>
            <person name="de Groot N.N."/>
        </authorList>
    </citation>
    <scope>NUCLEOTIDE SEQUENCE [LARGE SCALE GENOMIC DNA]</scope>
    <source>
        <strain evidence="1 2">DSM 6793</strain>
    </source>
</reference>
<dbReference type="OrthoDB" id="1340280at2"/>
<dbReference type="Gene3D" id="1.10.30.50">
    <property type="match status" value="1"/>
</dbReference>
<evidence type="ECO:0000313" key="1">
    <source>
        <dbReference type="EMBL" id="SFC29550.1"/>
    </source>
</evidence>